<gene>
    <name evidence="1" type="ORF">QO016_003555</name>
</gene>
<keyword evidence="2" id="KW-1185">Reference proteome</keyword>
<evidence type="ECO:0000313" key="2">
    <source>
        <dbReference type="Proteomes" id="UP001236369"/>
    </source>
</evidence>
<dbReference type="Proteomes" id="UP001236369">
    <property type="component" value="Unassembled WGS sequence"/>
</dbReference>
<dbReference type="RefSeq" id="WP_238249245.1">
    <property type="nucleotide sequence ID" value="NZ_BPQX01000028.1"/>
</dbReference>
<dbReference type="EMBL" id="JAUSVV010000009">
    <property type="protein sequence ID" value="MDQ0444047.1"/>
    <property type="molecule type" value="Genomic_DNA"/>
</dbReference>
<sequence length="52" mass="5525">MNKRQTTILGSTWAGSTWTGLSKVVGKLVLRSIPAASAGRPAGSPVVFRHYL</sequence>
<protein>
    <submittedName>
        <fullName evidence="1">Uncharacterized protein</fullName>
    </submittedName>
</protein>
<reference evidence="1 2" key="1">
    <citation type="submission" date="2023-07" db="EMBL/GenBank/DDBJ databases">
        <title>Genomic Encyclopedia of Type Strains, Phase IV (KMG-IV): sequencing the most valuable type-strain genomes for metagenomic binning, comparative biology and taxonomic classification.</title>
        <authorList>
            <person name="Goeker M."/>
        </authorList>
    </citation>
    <scope>NUCLEOTIDE SEQUENCE [LARGE SCALE GENOMIC DNA]</scope>
    <source>
        <strain evidence="1 2">DSM 19562</strain>
    </source>
</reference>
<proteinExistence type="predicted"/>
<evidence type="ECO:0000313" key="1">
    <source>
        <dbReference type="EMBL" id="MDQ0444047.1"/>
    </source>
</evidence>
<accession>A0ABU0HNZ1</accession>
<name>A0ABU0HNZ1_9HYPH</name>
<organism evidence="1 2">
    <name type="scientific">Methylobacterium persicinum</name>
    <dbReference type="NCBI Taxonomy" id="374426"/>
    <lineage>
        <taxon>Bacteria</taxon>
        <taxon>Pseudomonadati</taxon>
        <taxon>Pseudomonadota</taxon>
        <taxon>Alphaproteobacteria</taxon>
        <taxon>Hyphomicrobiales</taxon>
        <taxon>Methylobacteriaceae</taxon>
        <taxon>Methylobacterium</taxon>
    </lineage>
</organism>
<comment type="caution">
    <text evidence="1">The sequence shown here is derived from an EMBL/GenBank/DDBJ whole genome shotgun (WGS) entry which is preliminary data.</text>
</comment>